<protein>
    <recommendedName>
        <fullName evidence="2">PI3K/PI4K catalytic domain-containing protein</fullName>
    </recommendedName>
</protein>
<dbReference type="PROSITE" id="PS50290">
    <property type="entry name" value="PI3_4_KINASE_3"/>
    <property type="match status" value="1"/>
</dbReference>
<evidence type="ECO:0000313" key="3">
    <source>
        <dbReference type="EMBL" id="KAJ8598424.1"/>
    </source>
</evidence>
<dbReference type="SUPFAM" id="SSF56112">
    <property type="entry name" value="Protein kinase-like (PK-like)"/>
    <property type="match status" value="1"/>
</dbReference>
<dbReference type="GO" id="GO:0000723">
    <property type="term" value="P:telomere maintenance"/>
    <property type="evidence" value="ECO:0007669"/>
    <property type="project" value="TreeGrafter"/>
</dbReference>
<dbReference type="Pfam" id="PF19704">
    <property type="entry name" value="DNAPKcs_CC5"/>
    <property type="match status" value="1"/>
</dbReference>
<feature type="region of interest" description="Disordered" evidence="1">
    <location>
        <begin position="1862"/>
        <end position="1886"/>
    </location>
</feature>
<dbReference type="InterPro" id="IPR046803">
    <property type="entry name" value="DNAPKcs_CC1-2"/>
</dbReference>
<dbReference type="InterPro" id="IPR036940">
    <property type="entry name" value="PI3/4_kinase_cat_sf"/>
</dbReference>
<dbReference type="SUPFAM" id="SSF48371">
    <property type="entry name" value="ARM repeat"/>
    <property type="match status" value="2"/>
</dbReference>
<evidence type="ECO:0000259" key="2">
    <source>
        <dbReference type="PROSITE" id="PS50290"/>
    </source>
</evidence>
<dbReference type="InterPro" id="IPR045581">
    <property type="entry name" value="DNAPKcs_CC5"/>
</dbReference>
<accession>A0AAD7XHK4</accession>
<comment type="caution">
    <text evidence="3">The sequence shown here is derived from an EMBL/GenBank/DDBJ whole genome shotgun (WGS) entry which is preliminary data.</text>
</comment>
<dbReference type="PANTHER" id="PTHR11139">
    <property type="entry name" value="ATAXIA TELANGIECTASIA MUTATED ATM -RELATED"/>
    <property type="match status" value="1"/>
</dbReference>
<evidence type="ECO:0000256" key="1">
    <source>
        <dbReference type="SAM" id="MobiDB-lite"/>
    </source>
</evidence>
<sequence>MPSSSSSSYTSLLEALHLPLEGEDEVRSLAAWPVEPEQVVARLREAVMVDLESGRGVAERRLALYRRERPGDLLEWVRIAANYPFLDGARRRVLLLVAEHAKREGAGVFARRARELAYELCQNESAEKVRGAACALLRSLVKKERDGIWAREAGEKLKRVLGAGQTSSGRKVGVEARAECIKLQATLVELYVDSDDAEDEMVMKWTEPGDDLMSLVVHVLKGDDVQKEKDVKAACLVAFERLSRTRSYADEVRRIAPRVAAKIIAVLRAYVEGNFSTYELPGKALRCLSKAAGVLAAEAALELGGSSNNRRPRALPIFELLARVAVWRPGGNDEPHEKIRKHAPAAVEACVASLRGAETASLASALEARLYRARESASREAAIALNAVAAARFSELWDACVRVLRRCDALDDKAERRGDAPRASRLEVRAAALRAASRLATGNAARLAATAPSARRCARLYAAQVAVATLGRRASAQVAAAFSEFLECCDATPGGPAASLGLWRAAVVSAALRHGGTLRTNPETSELDDRVCFVTARLWRDVCGRAPRAYDALVAAVESILAALDLEYLDSPRNPWDHEILVNVASFVGGLEPRGASFWGSPRSAASCRRLVASSRKWVRVSALYRLAAIAARHAVDAEVLGPYLVEVSAATPGFRGDPELLEAACSLVLNAPEPLRGKNLAAFAPCVRAALGAPRTAKLAMDALEAWRDEPALSSLLPAVLPELGAYARVSAAAADDDDDDQDMLLAWKKKKKKNGPVEDATAIATGARELARRALRLLGSLGAANAGALGDREAALAASLAWSSRGAIEVELLDDASVLRLDAAMPRIAEIAASPTTPRHARVLACEAFHACLLVAVGTEATTALVQGAGLDSAFERAFPVVLSLAADDDPLVRRLFGVADGLLAQLARWLAGRDDSARGRTLGRLLLDAARSALVDEDAPARRRDVAASTLAEFLKYVVKGLSSSSSSDVVGGLFSRLVSDLSHKNSANRRGGATALRRLLRYLRSEVPLVSRFGLALLRAALRAVRRPASRVDEEAARAASEAVERLADVVCHHVRDRGDQARLLVAADDARLAPRNVAALLDWLWGAVADLDPVYRRRAWRTIATLADLEPFGGLRAYAARKLRVDDGWRVFEPQSLDDPDALAASLHAYATFVDEGFVDATIALRAAEKTFCLAALRDLLLTTTTTREEVNEVLRRGADFGAALLARITHRDAALSEVFWAAPGAWVRALFRPSLSYDDDARAISRLVAFAPRLDAPGRTLAGALLTLPVPAAFRLFPKDTDVAAPRDAAALDATARLYRALADAKQIPDKTALAREVARAALATPHLLFPCLDIALDVLGLSASDLVETLLEDPDRASLAYDVLAPRVDKALAAAWTEVAPALANSSAKALASRLARGALLADRGLPLVFFGDDLALVEAAAPQNNTPSAGNALACVVAALRGDDHDLAERATRLLARFCATDRRLDLFFRDDAGGNGGASSSPAVAALAARHRRVFPLDHAEFADDPARQYRYDAQLSALCEAYGDSAAPELLDQLVRQLNQLPSHQRCEWLRRSLRRAARRATPFLVLDALRRIFGGGGAAWTPPEEIEVVSLGGGPRVPPLKPAAKRALIDDFLLTALSSLTAIQTTLVCATTVGGENDENKTVFFWAAVAAISTTTTTTTSDNFQTRAAAAVLEAAFDRIGGLASGDETPEAVRLLGGMSPKKLRNTLLKACLKDRLAVTEARLATDFVPSPDDRAALCSVLRLCASLGVKSQTGPALVKTCLCPDYPWALRTCWGSRVDLREGDDEEYALPRRLDDATTSTSSSSSSRDDDDDDQQQQIAAPRGPETTGLGAAARRALAASSLGAATAYDDWSSRDDDDDDDDDEHPKGVVNRHPCMTATVAGVRKLISSSSSWTEEVLAAHLATAAVAADPASNAPTIARRLARNATTFALQVVVNAYENTAACAAGSRRLQDAVVSAAAALGEPAKKKKKKEGIDFLIRDVVSLVADKWKREPGGAREAYRNLAARLIAGSAADDDHDVVRSFVAAFAEDTLVPEDATAAWLEIPLCEQLATREKSRRRHGLALTRTVLRAAGGRAGVVAEHDELANAVLAAAVDLDAPKAVFELAGEVVEDFLGVLDATTTTTTTRTTFLNFVEAAKRALRGLGTSSPKRLARFASLLRLATRGAPRDLPDRTLHLNLGLAAVRDRGVDSLARAWVIEAIAFADPNAFDAEELFDKLVDAELLALFAGDATRETRDAAPVVQLALLRLLISKSRDLARHRAAARLVDLLPLFAESRDLEVRRLAYDLLRRLHDAYFPAATGEMAERVKGGPTPDHEIRRALLRGLADPDVAGMDDDDDNNDLVVAAVGARRAVYDYWRKRFPPERGLDAVLREVFCCAEARPHRFATSLLLLRAATAASKKPLFKHPLSATMRADAPRIALDDRPASLAPSFSLDAQLGAAVERLADPNVDDSIRESARKSLDDIIAPLRATQTQQKRDATRLATQTADAPGRQLFLASQHIFKPKKKNTTSRDDDDDDNDDVVVGRRRVRFQDDDHQQQQQQPEKKKRRVVLRRAYKAHELPDIQISLEDVVRPLAGLALCDAEVSAVLFEQLFAAAASPELFSAVADALRDPDASRSPELVEALLRACARSTNTSVPAAVVAESAARSGAVEAAAVFIEAEKNPDRAQLRRLYAAYGDEDAELAACEDTPALAAEARGDPDAALDLYAREQEEQEERGFSSSRRVRLALALGDWETAIDACGAPEDLFWGRTTDDDDESFFDNNNNNNNETLRASVVATAHAAKASDAAAVERCARMVRRVRADPRALRWARAQAPAALAVAFVAANDDIAEARAAVDAAYERAAAEWAALDPCAFAGRAEALREAVRAAEVDAYLEERLGGKEDRPRSLARRWDAMPLGAADPSVHWMRSRRARRVCAQRLLFEGAEDLKAHTRRLASDVAEMALARGDVAVARRVAPPELAPRVGLATARRLAATGEDPRACRAYFLETAAAAAAAAELRTTARAEFVAAVRAGAALAPDDDDDASLRVLERSAAADLVASGSHVAVAELARRAVGLDDILEGNAVACAVKHYALAANDDDRALPRLVTLLMTENAAAKSAWAAHEYLIGIEALVPWAWRLVEISAEAAVVAPTVERLANAKPAAVRDAARFVPLLSERARASCRDDAAEAMVVALEGFGDPEHRAARGFWDITRGDETAWPRLRDFVFSTTWPRGVGTAVGSRNRDFAIEWTRVFRRRREENKDDCEFCGAFANEEAWRSGPSPDLAAALARFFEVEARNAIGPSDPSLESISSYLRNYDGDLLSVPGPSGVAISSFDPAVEAILDSKRRPKKLAMRCADGLDRRFLVKFGEDLRNDERIQRLFQAMRSRSKKKKKMMMIRCYGVVPLTPRVGIIEWIDHALTLERVLAPDPDVLQRAAAARDEIFGISSLRDYHKPGSAARAFEAAREVVMESSSSSKDVLRRFFLSLAPRPAAFVASRANYASSLAAASACGYLVGLGDRHLDNILLDVRDASVVHVDLAVSFGLGVSGLPVPELLPFRLTPELLSPFFDGPRLFQRHLATALSALRAPDAAPALLALLDAFARDPVLDWHLHATRQQQQQQQTGYSKKKNAQSPRDRVDIATGKLRGSHPTALLLKDLEANPDVRDLGTFPNFEAALEPHFPLDSDAPLDPHAQARALISIATDPAILGRQYVGLNPWC</sequence>
<organism evidence="3 4">
    <name type="scientific">Chrysophaeum taylorii</name>
    <dbReference type="NCBI Taxonomy" id="2483200"/>
    <lineage>
        <taxon>Eukaryota</taxon>
        <taxon>Sar</taxon>
        <taxon>Stramenopiles</taxon>
        <taxon>Ochrophyta</taxon>
        <taxon>Pelagophyceae</taxon>
        <taxon>Pelagomonadales</taxon>
        <taxon>Pelagomonadaceae</taxon>
        <taxon>Chrysophaeum</taxon>
    </lineage>
</organism>
<keyword evidence="4" id="KW-1185">Reference proteome</keyword>
<feature type="region of interest" description="Disordered" evidence="1">
    <location>
        <begin position="1801"/>
        <end position="1843"/>
    </location>
</feature>
<feature type="compositionally biased region" description="Low complexity" evidence="1">
    <location>
        <begin position="1809"/>
        <end position="1818"/>
    </location>
</feature>
<dbReference type="InterPro" id="IPR011009">
    <property type="entry name" value="Kinase-like_dom_sf"/>
</dbReference>
<dbReference type="PANTHER" id="PTHR11139:SF68">
    <property type="entry name" value="DNA-DEPENDENT PROTEIN KINASE CATALYTIC SUBUNIT"/>
    <property type="match status" value="1"/>
</dbReference>
<dbReference type="EMBL" id="JAQMWT010000674">
    <property type="protein sequence ID" value="KAJ8598424.1"/>
    <property type="molecule type" value="Genomic_DNA"/>
</dbReference>
<feature type="region of interest" description="Disordered" evidence="1">
    <location>
        <begin position="2546"/>
        <end position="2565"/>
    </location>
</feature>
<dbReference type="Gene3D" id="3.30.1010.10">
    <property type="entry name" value="Phosphatidylinositol 3-kinase Catalytic Subunit, Chain A, domain 4"/>
    <property type="match status" value="1"/>
</dbReference>
<proteinExistence type="predicted"/>
<dbReference type="GO" id="GO:0005634">
    <property type="term" value="C:nucleus"/>
    <property type="evidence" value="ECO:0007669"/>
    <property type="project" value="TreeGrafter"/>
</dbReference>
<reference evidence="3" key="1">
    <citation type="submission" date="2023-01" db="EMBL/GenBank/DDBJ databases">
        <title>Metagenome sequencing of chrysophaentin producing Chrysophaeum taylorii.</title>
        <authorList>
            <person name="Davison J."/>
            <person name="Bewley C."/>
        </authorList>
    </citation>
    <scope>NUCLEOTIDE SEQUENCE</scope>
    <source>
        <strain evidence="3">NIES-1699</strain>
    </source>
</reference>
<dbReference type="InterPro" id="IPR050517">
    <property type="entry name" value="DDR_Repair_Kinase"/>
</dbReference>
<name>A0AAD7XHK4_9STRA</name>
<feature type="region of interest" description="Disordered" evidence="1">
    <location>
        <begin position="2514"/>
        <end position="2537"/>
    </location>
</feature>
<dbReference type="InterPro" id="IPR000403">
    <property type="entry name" value="PI3/4_kinase_cat_dom"/>
</dbReference>
<dbReference type="Pfam" id="PF00454">
    <property type="entry name" value="PI3_PI4_kinase"/>
    <property type="match status" value="1"/>
</dbReference>
<dbReference type="InterPro" id="IPR016024">
    <property type="entry name" value="ARM-type_fold"/>
</dbReference>
<dbReference type="GO" id="GO:0004674">
    <property type="term" value="F:protein serine/threonine kinase activity"/>
    <property type="evidence" value="ECO:0007669"/>
    <property type="project" value="TreeGrafter"/>
</dbReference>
<dbReference type="Proteomes" id="UP001230188">
    <property type="component" value="Unassembled WGS sequence"/>
</dbReference>
<gene>
    <name evidence="3" type="ORF">CTAYLR_007652</name>
</gene>
<feature type="region of interest" description="Disordered" evidence="1">
    <location>
        <begin position="3617"/>
        <end position="3645"/>
    </location>
</feature>
<dbReference type="SMART" id="SM00146">
    <property type="entry name" value="PI3Kc"/>
    <property type="match status" value="1"/>
</dbReference>
<evidence type="ECO:0000313" key="4">
    <source>
        <dbReference type="Proteomes" id="UP001230188"/>
    </source>
</evidence>
<dbReference type="Pfam" id="PF20502">
    <property type="entry name" value="DNAPKcs_CC1-2"/>
    <property type="match status" value="1"/>
</dbReference>
<dbReference type="SMART" id="SM01343">
    <property type="entry name" value="FATC"/>
    <property type="match status" value="1"/>
</dbReference>
<dbReference type="GO" id="GO:0006303">
    <property type="term" value="P:double-strand break repair via nonhomologous end joining"/>
    <property type="evidence" value="ECO:0007669"/>
    <property type="project" value="InterPro"/>
</dbReference>
<dbReference type="InterPro" id="IPR003152">
    <property type="entry name" value="FATC_dom"/>
</dbReference>
<feature type="domain" description="PI3K/PI4K catalytic" evidence="2">
    <location>
        <begin position="3338"/>
        <end position="3653"/>
    </location>
</feature>
<dbReference type="Gene3D" id="1.10.1070.11">
    <property type="entry name" value="Phosphatidylinositol 3-/4-kinase, catalytic domain"/>
    <property type="match status" value="1"/>
</dbReference>